<gene>
    <name evidence="4" type="ORF">GRI40_09705</name>
</gene>
<evidence type="ECO:0000256" key="2">
    <source>
        <dbReference type="SAM" id="Phobius"/>
    </source>
</evidence>
<dbReference type="PANTHER" id="PTHR43318:SF1">
    <property type="entry name" value="POLYSACCHARIDE BIOSYNTHESIS PROTEIN EPSC-RELATED"/>
    <property type="match status" value="1"/>
</dbReference>
<keyword evidence="5" id="KW-1185">Reference proteome</keyword>
<dbReference type="InterPro" id="IPR036291">
    <property type="entry name" value="NAD(P)-bd_dom_sf"/>
</dbReference>
<feature type="transmembrane region" description="Helical" evidence="2">
    <location>
        <begin position="62"/>
        <end position="86"/>
    </location>
</feature>
<dbReference type="PANTHER" id="PTHR43318">
    <property type="entry name" value="UDP-N-ACETYLGLUCOSAMINE 4,6-DEHYDRATASE"/>
    <property type="match status" value="1"/>
</dbReference>
<evidence type="ECO:0000313" key="4">
    <source>
        <dbReference type="EMBL" id="MXO75489.1"/>
    </source>
</evidence>
<evidence type="ECO:0000313" key="5">
    <source>
        <dbReference type="Proteomes" id="UP000439522"/>
    </source>
</evidence>
<dbReference type="InterPro" id="IPR003869">
    <property type="entry name" value="Polysac_CapD-like"/>
</dbReference>
<dbReference type="Pfam" id="PF13727">
    <property type="entry name" value="CoA_binding_3"/>
    <property type="match status" value="1"/>
</dbReference>
<comment type="caution">
    <text evidence="4">The sequence shown here is derived from an EMBL/GenBank/DDBJ whole genome shotgun (WGS) entry which is preliminary data.</text>
</comment>
<feature type="transmembrane region" description="Helical" evidence="2">
    <location>
        <begin position="98"/>
        <end position="116"/>
    </location>
</feature>
<comment type="similarity">
    <text evidence="1">Belongs to the polysaccharide synthase family.</text>
</comment>
<name>A0A6I4TD41_9SPHN</name>
<evidence type="ECO:0000256" key="1">
    <source>
        <dbReference type="ARBA" id="ARBA00007430"/>
    </source>
</evidence>
<keyword evidence="2" id="KW-0472">Membrane</keyword>
<dbReference type="Proteomes" id="UP000439522">
    <property type="component" value="Unassembled WGS sequence"/>
</dbReference>
<dbReference type="SUPFAM" id="SSF51735">
    <property type="entry name" value="NAD(P)-binding Rossmann-fold domains"/>
    <property type="match status" value="2"/>
</dbReference>
<accession>A0A6I4TD41</accession>
<evidence type="ECO:0000259" key="3">
    <source>
        <dbReference type="Pfam" id="PF02719"/>
    </source>
</evidence>
<feature type="transmembrane region" description="Helical" evidence="2">
    <location>
        <begin position="30"/>
        <end position="50"/>
    </location>
</feature>
<proteinExistence type="inferred from homology"/>
<dbReference type="InterPro" id="IPR051203">
    <property type="entry name" value="Polysaccharide_Synthase-Rel"/>
</dbReference>
<dbReference type="Gene3D" id="3.40.50.720">
    <property type="entry name" value="NAD(P)-binding Rossmann-like Domain"/>
    <property type="match status" value="2"/>
</dbReference>
<dbReference type="OrthoDB" id="9803111at2"/>
<feature type="transmembrane region" description="Helical" evidence="2">
    <location>
        <begin position="128"/>
        <end position="148"/>
    </location>
</feature>
<keyword evidence="2" id="KW-1133">Transmembrane helix</keyword>
<dbReference type="Pfam" id="PF02719">
    <property type="entry name" value="Polysacc_synt_2"/>
    <property type="match status" value="1"/>
</dbReference>
<dbReference type="CDD" id="cd05237">
    <property type="entry name" value="UDP_invert_4-6DH_SDR_e"/>
    <property type="match status" value="1"/>
</dbReference>
<dbReference type="EMBL" id="WTZA01000001">
    <property type="protein sequence ID" value="MXO75489.1"/>
    <property type="molecule type" value="Genomic_DNA"/>
</dbReference>
<dbReference type="RefSeq" id="WP_160611124.1">
    <property type="nucleotide sequence ID" value="NZ_WTZA01000001.1"/>
</dbReference>
<protein>
    <submittedName>
        <fullName evidence="4">NAD-dependent epimerase/dehydratase family protein</fullName>
    </submittedName>
</protein>
<reference evidence="4 5" key="1">
    <citation type="submission" date="2019-12" db="EMBL/GenBank/DDBJ databases">
        <title>Genomic-based taxomic classification of the family Erythrobacteraceae.</title>
        <authorList>
            <person name="Xu L."/>
        </authorList>
    </citation>
    <scope>NUCLEOTIDE SEQUENCE [LARGE SCALE GENOMIC DNA]</scope>
    <source>
        <strain evidence="4 5">100921-2</strain>
    </source>
</reference>
<sequence length="656" mass="70854">MSGQYNNWFVAKVAPLVSATLRSSRRVKKVVAASSDVLAALIASWLSFALRLGTFEVVTQPFAIFTATATVASLAVFAYWGVYNNVFRFHGPKGFSQIARACLTVMVLLVIVFGFISMRGVPRTVSGIFPIILFVTVAVSRIVARFVLVEMLEGGEAPKRVAIYGAGTAGRQLAISLHHERGYRLVTFADDEPSLHGQRLEGTPISSGAALEKQLAESQLDLVLLAMPGITHSERARIVSRLKAYEVHVQSLPGIHAMVAGEVSINDLREIDITELLSREQVPPDVALMERAIAGRTVLVTGAGGSIGSELCRQVVRLRPTRLIMFDMTEAALFEIDSELRRISAAEGLTVDVVAELGTLVNRDAVDRLFARYRPQTVFHAAAYKHVPLVESNPVAGVHNNISGTLYCALAAMEAGCDRFVLVSTDKAVRPTNVMGASKRVCELILQALAAREGSVTVFSMVRFGNVLGSSGSVVPHFRRQIAEGGPVTLTDKAVTRYFMTIPEAAELVIQAGAMASGGEVYLLEMGESVRIHDLAVSMIRLSGRSVRDAANPQGDIEIVEIGLRPGEKLYEELLVEAEARPTDHPRIYRAHEQLVPWDELRRSIAALEEAAQRADGATIKGLLAQLVDGYAPAADARTAGAVRQLSPSNTQARAS</sequence>
<organism evidence="4 5">
    <name type="scientific">Tsuneonella aeria</name>
    <dbReference type="NCBI Taxonomy" id="1837929"/>
    <lineage>
        <taxon>Bacteria</taxon>
        <taxon>Pseudomonadati</taxon>
        <taxon>Pseudomonadota</taxon>
        <taxon>Alphaproteobacteria</taxon>
        <taxon>Sphingomonadales</taxon>
        <taxon>Erythrobacteraceae</taxon>
        <taxon>Tsuneonella</taxon>
    </lineage>
</organism>
<keyword evidence="2" id="KW-0812">Transmembrane</keyword>
<dbReference type="AlphaFoldDB" id="A0A6I4TD41"/>
<feature type="domain" description="Polysaccharide biosynthesis protein CapD-like" evidence="3">
    <location>
        <begin position="298"/>
        <end position="592"/>
    </location>
</feature>